<reference evidence="1 2" key="1">
    <citation type="submission" date="2007-04" db="EMBL/GenBank/DDBJ databases">
        <authorList>
            <person name="Fulton L."/>
            <person name="Clifton S."/>
            <person name="Fulton B."/>
            <person name="Xu J."/>
            <person name="Minx P."/>
            <person name="Pepin K.H."/>
            <person name="Johnson M."/>
            <person name="Thiruvilangam P."/>
            <person name="Bhonagiri V."/>
            <person name="Nash W.E."/>
            <person name="Mardis E.R."/>
            <person name="Wilson R.K."/>
        </authorList>
    </citation>
    <scope>NUCLEOTIDE SEQUENCE [LARGE SCALE GENOMIC DNA]</scope>
    <source>
        <strain evidence="1 2">ATCC 29799</strain>
    </source>
</reference>
<protein>
    <submittedName>
        <fullName evidence="1">Uncharacterized protein</fullName>
    </submittedName>
</protein>
<name>A6NY54_9FIRM</name>
<accession>A6NY54</accession>
<keyword evidence="2" id="KW-1185">Reference proteome</keyword>
<dbReference type="eggNOG" id="ENOG50339WJ">
    <property type="taxonomic scope" value="Bacteria"/>
</dbReference>
<organism evidence="1 2">
    <name type="scientific">Pseudoflavonifractor capillosus ATCC 29799</name>
    <dbReference type="NCBI Taxonomy" id="411467"/>
    <lineage>
        <taxon>Bacteria</taxon>
        <taxon>Bacillati</taxon>
        <taxon>Bacillota</taxon>
        <taxon>Clostridia</taxon>
        <taxon>Eubacteriales</taxon>
        <taxon>Oscillospiraceae</taxon>
        <taxon>Pseudoflavonifractor</taxon>
    </lineage>
</organism>
<evidence type="ECO:0000313" key="2">
    <source>
        <dbReference type="Proteomes" id="UP000003639"/>
    </source>
</evidence>
<dbReference type="Proteomes" id="UP000003639">
    <property type="component" value="Unassembled WGS sequence"/>
</dbReference>
<gene>
    <name evidence="1" type="ORF">BACCAP_03153</name>
</gene>
<dbReference type="EMBL" id="AAXG02000028">
    <property type="protein sequence ID" value="EDM99224.1"/>
    <property type="molecule type" value="Genomic_DNA"/>
</dbReference>
<evidence type="ECO:0000313" key="1">
    <source>
        <dbReference type="EMBL" id="EDM99224.1"/>
    </source>
</evidence>
<dbReference type="STRING" id="411467.BACCAP_03153"/>
<comment type="caution">
    <text evidence="1">The sequence shown here is derived from an EMBL/GenBank/DDBJ whole genome shotgun (WGS) entry which is preliminary data.</text>
</comment>
<reference evidence="1 2" key="2">
    <citation type="submission" date="2007-06" db="EMBL/GenBank/DDBJ databases">
        <title>Draft genome sequence of Pseudoflavonifractor capillosus ATCC 29799.</title>
        <authorList>
            <person name="Sudarsanam P."/>
            <person name="Ley R."/>
            <person name="Guruge J."/>
            <person name="Turnbaugh P.J."/>
            <person name="Mahowald M."/>
            <person name="Liep D."/>
            <person name="Gordon J."/>
        </authorList>
    </citation>
    <scope>NUCLEOTIDE SEQUENCE [LARGE SCALE GENOMIC DNA]</scope>
    <source>
        <strain evidence="1 2">ATCC 29799</strain>
    </source>
</reference>
<sequence length="190" mass="21528">MKAFREVLLRNSNYRDAESGEMLSIDQWFELGETVECEAQNYTVFDLDDDGTSEIILNMDVRKVKDYGTLILRYEEGTVVGYNLWARGFGDLKSDGTFVYSGGAFDHGVGKINFSAFDPEVRHSIMEKVCYCESGGYEGENLKVSYYNDGAEITPDDFELALKAQDEKEDVTWFDYTDDNVKALAEVDTV</sequence>
<dbReference type="AlphaFoldDB" id="A6NY54"/>
<proteinExistence type="predicted"/>